<feature type="compositionally biased region" description="Basic residues" evidence="1">
    <location>
        <begin position="219"/>
        <end position="228"/>
    </location>
</feature>
<feature type="compositionally biased region" description="Low complexity" evidence="1">
    <location>
        <begin position="229"/>
        <end position="239"/>
    </location>
</feature>
<gene>
    <name evidence="2" type="ORF">TWF718_004394</name>
</gene>
<feature type="compositionally biased region" description="Basic residues" evidence="1">
    <location>
        <begin position="111"/>
        <end position="130"/>
    </location>
</feature>
<dbReference type="EMBL" id="JAVHNR010000002">
    <property type="protein sequence ID" value="KAK6351224.1"/>
    <property type="molecule type" value="Genomic_DNA"/>
</dbReference>
<evidence type="ECO:0000256" key="1">
    <source>
        <dbReference type="SAM" id="MobiDB-lite"/>
    </source>
</evidence>
<sequence>MSDEITDALAASLLKKEATERSLRYSAFGLVAFAGDRKKPNSAPKPNTRFLKNLVKEADSHNAALLAKEAEEARLRLEKLRRENGRSKGSERERERHHRRSSRSLSPDVKSKRRKDRSRSRSRSKERRKRDRDDDDKKGGKRQRVEIGDIDRLLQASRRQGRGGEKSKDKERDREREKSNRDRERSYSRERGSHRDRRDKERRRSKSRDRDRDRDRTRRSNRSRRSRTRSPSQSMSRSSSPDRRRHKSHKRHKSRSPSPSDSRSPRKRRRSDSPKTSRLSPLEPDEDPLAEYLSKKSTNRSPEIGPSLPSKSRGGPKPRGRGLPGSSAMDARFDPSYDPTMDVTPTNPGDEDDWEAALEALRDRQKWKQQGKERLKAAGFDNDFIEAWETNTTKDESKIKWSKEKGGRDWDRGKVIDDETGEVKLKASWGK</sequence>
<proteinExistence type="predicted"/>
<feature type="compositionally biased region" description="Basic and acidic residues" evidence="1">
    <location>
        <begin position="162"/>
        <end position="199"/>
    </location>
</feature>
<evidence type="ECO:0000313" key="2">
    <source>
        <dbReference type="EMBL" id="KAK6351224.1"/>
    </source>
</evidence>
<dbReference type="AlphaFoldDB" id="A0AAN8MXR6"/>
<feature type="compositionally biased region" description="Basic and acidic residues" evidence="1">
    <location>
        <begin position="208"/>
        <end position="218"/>
    </location>
</feature>
<feature type="compositionally biased region" description="Basic and acidic residues" evidence="1">
    <location>
        <begin position="78"/>
        <end position="94"/>
    </location>
</feature>
<comment type="caution">
    <text evidence="2">The sequence shown here is derived from an EMBL/GenBank/DDBJ whole genome shotgun (WGS) entry which is preliminary data.</text>
</comment>
<accession>A0AAN8MXR6</accession>
<evidence type="ECO:0008006" key="4">
    <source>
        <dbReference type="Google" id="ProtNLM"/>
    </source>
</evidence>
<feature type="compositionally biased region" description="Basic and acidic residues" evidence="1">
    <location>
        <begin position="131"/>
        <end position="152"/>
    </location>
</feature>
<evidence type="ECO:0000313" key="3">
    <source>
        <dbReference type="Proteomes" id="UP001313282"/>
    </source>
</evidence>
<feature type="region of interest" description="Disordered" evidence="1">
    <location>
        <begin position="78"/>
        <end position="352"/>
    </location>
</feature>
<feature type="compositionally biased region" description="Basic residues" evidence="1">
    <location>
        <begin position="243"/>
        <end position="255"/>
    </location>
</feature>
<keyword evidence="3" id="KW-1185">Reference proteome</keyword>
<protein>
    <recommendedName>
        <fullName evidence="4">Pre-mRNA-splicing factor 38B</fullName>
    </recommendedName>
</protein>
<reference evidence="2 3" key="1">
    <citation type="submission" date="2019-10" db="EMBL/GenBank/DDBJ databases">
        <authorList>
            <person name="Palmer J.M."/>
        </authorList>
    </citation>
    <scope>NUCLEOTIDE SEQUENCE [LARGE SCALE GENOMIC DNA]</scope>
    <source>
        <strain evidence="2 3">TWF718</strain>
    </source>
</reference>
<dbReference type="PANTHER" id="PTHR40132:SF1">
    <property type="entry name" value="PRE-MRNA-SPLICING FACTOR 38B"/>
    <property type="match status" value="1"/>
</dbReference>
<organism evidence="2 3">
    <name type="scientific">Orbilia javanica</name>
    <dbReference type="NCBI Taxonomy" id="47235"/>
    <lineage>
        <taxon>Eukaryota</taxon>
        <taxon>Fungi</taxon>
        <taxon>Dikarya</taxon>
        <taxon>Ascomycota</taxon>
        <taxon>Pezizomycotina</taxon>
        <taxon>Orbiliomycetes</taxon>
        <taxon>Orbiliales</taxon>
        <taxon>Orbiliaceae</taxon>
        <taxon>Orbilia</taxon>
    </lineage>
</organism>
<name>A0AAN8MXR6_9PEZI</name>
<dbReference type="Proteomes" id="UP001313282">
    <property type="component" value="Unassembled WGS sequence"/>
</dbReference>
<dbReference type="PANTHER" id="PTHR40132">
    <property type="entry name" value="PRE-MRNA-SPLICING FACTOR 38B"/>
    <property type="match status" value="1"/>
</dbReference>